<feature type="domain" description="Sirohaem synthase dimerisation" evidence="17">
    <location>
        <begin position="151"/>
        <end position="206"/>
    </location>
</feature>
<feature type="active site" description="Proton acceptor" evidence="14">
    <location>
        <position position="249"/>
    </location>
</feature>
<dbReference type="Pfam" id="PF10414">
    <property type="entry name" value="CysG_dimeriser"/>
    <property type="match status" value="1"/>
</dbReference>
<dbReference type="InterPro" id="IPR000878">
    <property type="entry name" value="4pyrrol_Mease"/>
</dbReference>
<dbReference type="GO" id="GO:0004851">
    <property type="term" value="F:uroporphyrin-III C-methyltransferase activity"/>
    <property type="evidence" value="ECO:0007669"/>
    <property type="project" value="UniProtKB-EC"/>
</dbReference>
<dbReference type="GO" id="GO:0019354">
    <property type="term" value="P:siroheme biosynthetic process"/>
    <property type="evidence" value="ECO:0007669"/>
    <property type="project" value="InterPro"/>
</dbReference>
<evidence type="ECO:0000256" key="4">
    <source>
        <dbReference type="ARBA" id="ARBA00022603"/>
    </source>
</evidence>
<dbReference type="SUPFAM" id="SSF53790">
    <property type="entry name" value="Tetrapyrrole methylase"/>
    <property type="match status" value="1"/>
</dbReference>
<sequence length="477" mass="50652">MKTFPMFLQMAGRHVVIVGGGEQAAQKTRLMLKTEAQITVISDVLEEELAALATSGRITQQRGPIRAAHFEHTALVFIATGCRGADGALHGLAKAAGATVNVVDQPALCDAITPSIVDRDPVVVAIGTEGTAPVLARQIKTRVEQMLEPDLGGLAALVGRLRAHAAQRLGPRARRDLWRWVFADTPRRTHARGAGRETARMIKQAIVTGDFGQETSASVALVGAGPGAKDLITLRGVQRLQEADIIYYDRLVDPEILELARRDAERVYVGKRPGCHSWPQEKITQTIVAAAKGGARVVRLKCGDPGIFARGQEELDALRAADIPVEIVPGVTAACGVAAASGQMLTEREHIDTLVLTTGHITEGCAVPQILHNLTAGTCVALYMAVRAAPEISAFLAARHGPHDIAVTIVAHAQTDAEIVIHCDIASLPETLVAHGITDTATLLLKLRKAGAQKSLGRHTNPEHGGLGDIAVRSRQV</sequence>
<dbReference type="PANTHER" id="PTHR45790:SF3">
    <property type="entry name" value="S-ADENOSYL-L-METHIONINE-DEPENDENT UROPORPHYRINOGEN III METHYLTRANSFERASE, CHLOROPLASTIC"/>
    <property type="match status" value="1"/>
</dbReference>
<evidence type="ECO:0000256" key="15">
    <source>
        <dbReference type="SAM" id="MobiDB-lite"/>
    </source>
</evidence>
<evidence type="ECO:0000256" key="2">
    <source>
        <dbReference type="ARBA" id="ARBA00005879"/>
    </source>
</evidence>
<reference evidence="18 19" key="1">
    <citation type="submission" date="2021-01" db="EMBL/GenBank/DDBJ databases">
        <title>Diatom-associated Roseobacters Show Island Model of Population Structure.</title>
        <authorList>
            <person name="Qu L."/>
            <person name="Feng X."/>
            <person name="Chen Y."/>
            <person name="Li L."/>
            <person name="Wang X."/>
            <person name="Hu Z."/>
            <person name="Wang H."/>
            <person name="Luo H."/>
        </authorList>
    </citation>
    <scope>NUCLEOTIDE SEQUENCE [LARGE SCALE GENOMIC DNA]</scope>
    <source>
        <strain evidence="18 19">TR60-84</strain>
    </source>
</reference>
<gene>
    <name evidence="18" type="primary">cobA</name>
    <name evidence="18" type="ORF">JQV55_03070</name>
</gene>
<dbReference type="InterPro" id="IPR012409">
    <property type="entry name" value="Sirohaem_synth"/>
</dbReference>
<dbReference type="InterPro" id="IPR036291">
    <property type="entry name" value="NAD(P)-bd_dom_sf"/>
</dbReference>
<dbReference type="Proteomes" id="UP000732193">
    <property type="component" value="Unassembled WGS sequence"/>
</dbReference>
<dbReference type="NCBIfam" id="NF004790">
    <property type="entry name" value="PRK06136.1"/>
    <property type="match status" value="1"/>
</dbReference>
<evidence type="ECO:0000256" key="12">
    <source>
        <dbReference type="ARBA" id="ARBA00025705"/>
    </source>
</evidence>
<evidence type="ECO:0000256" key="8">
    <source>
        <dbReference type="ARBA" id="ARBA00023027"/>
    </source>
</evidence>
<dbReference type="Gene3D" id="3.30.160.110">
    <property type="entry name" value="Siroheme synthase, domain 2"/>
    <property type="match status" value="1"/>
</dbReference>
<evidence type="ECO:0000256" key="6">
    <source>
        <dbReference type="ARBA" id="ARBA00022691"/>
    </source>
</evidence>
<feature type="region of interest" description="Disordered" evidence="15">
    <location>
        <begin position="455"/>
        <end position="477"/>
    </location>
</feature>
<keyword evidence="6" id="KW-0949">S-adenosyl-L-methionine</keyword>
<keyword evidence="11" id="KW-0511">Multifunctional enzyme</keyword>
<dbReference type="InterPro" id="IPR019478">
    <property type="entry name" value="Sirohaem_synthase_dimer_dom"/>
</dbReference>
<dbReference type="InterPro" id="IPR050161">
    <property type="entry name" value="Siro_Cobalamin_biosynth"/>
</dbReference>
<evidence type="ECO:0000256" key="13">
    <source>
        <dbReference type="ARBA" id="ARBA00047561"/>
    </source>
</evidence>
<dbReference type="GO" id="GO:0032259">
    <property type="term" value="P:methylation"/>
    <property type="evidence" value="ECO:0007669"/>
    <property type="project" value="UniProtKB-KW"/>
</dbReference>
<dbReference type="GO" id="GO:0051287">
    <property type="term" value="F:NAD binding"/>
    <property type="evidence" value="ECO:0007669"/>
    <property type="project" value="InterPro"/>
</dbReference>
<dbReference type="PIRSF" id="PIRSF036426">
    <property type="entry name" value="Sirohaem_synth"/>
    <property type="match status" value="1"/>
</dbReference>
<dbReference type="FunFam" id="3.40.1010.10:FF:000001">
    <property type="entry name" value="Siroheme synthase"/>
    <property type="match status" value="1"/>
</dbReference>
<dbReference type="InterPro" id="IPR035996">
    <property type="entry name" value="4pyrrol_Methylase_sf"/>
</dbReference>
<proteinExistence type="inferred from homology"/>
<comment type="similarity">
    <text evidence="2">Belongs to the precorrin methyltransferase family.</text>
</comment>
<dbReference type="AlphaFoldDB" id="A0AAE2VVJ2"/>
<evidence type="ECO:0000256" key="7">
    <source>
        <dbReference type="ARBA" id="ARBA00023002"/>
    </source>
</evidence>
<dbReference type="Gene3D" id="3.40.1010.10">
    <property type="entry name" value="Cobalt-precorrin-4 Transmethylase, Domain 1"/>
    <property type="match status" value="1"/>
</dbReference>
<dbReference type="EMBL" id="JAFBRM010000001">
    <property type="protein sequence ID" value="MBM1712536.1"/>
    <property type="molecule type" value="Genomic_DNA"/>
</dbReference>
<evidence type="ECO:0000256" key="10">
    <source>
        <dbReference type="ARBA" id="ARBA00023244"/>
    </source>
</evidence>
<keyword evidence="19" id="KW-1185">Reference proteome</keyword>
<feature type="active site" description="Proton donor" evidence="14">
    <location>
        <position position="271"/>
    </location>
</feature>
<evidence type="ECO:0000256" key="5">
    <source>
        <dbReference type="ARBA" id="ARBA00022679"/>
    </source>
</evidence>
<dbReference type="Gene3D" id="3.30.950.10">
    <property type="entry name" value="Methyltransferase, Cobalt-precorrin-4 Transmethylase, Domain 2"/>
    <property type="match status" value="1"/>
</dbReference>
<dbReference type="InterPro" id="IPR003043">
    <property type="entry name" value="Uropor_MeTrfase_CS"/>
</dbReference>
<feature type="domain" description="Tetrapyrrole methylase" evidence="16">
    <location>
        <begin position="219"/>
        <end position="428"/>
    </location>
</feature>
<dbReference type="RefSeq" id="WP_203241200.1">
    <property type="nucleotide sequence ID" value="NZ_JAFBRH010000001.1"/>
</dbReference>
<dbReference type="Pfam" id="PF00590">
    <property type="entry name" value="TP_methylase"/>
    <property type="match status" value="1"/>
</dbReference>
<comment type="catalytic activity">
    <reaction evidence="13">
        <text>precorrin-2 + NAD(+) = sirohydrochlorin + NADH + 2 H(+)</text>
        <dbReference type="Rhea" id="RHEA:15613"/>
        <dbReference type="ChEBI" id="CHEBI:15378"/>
        <dbReference type="ChEBI" id="CHEBI:57540"/>
        <dbReference type="ChEBI" id="CHEBI:57945"/>
        <dbReference type="ChEBI" id="CHEBI:58351"/>
        <dbReference type="ChEBI" id="CHEBI:58827"/>
        <dbReference type="EC" id="1.3.1.76"/>
    </reaction>
</comment>
<organism evidence="18 19">
    <name type="scientific">Sulfitobacter geojensis</name>
    <dbReference type="NCBI Taxonomy" id="1342299"/>
    <lineage>
        <taxon>Bacteria</taxon>
        <taxon>Pseudomonadati</taxon>
        <taxon>Pseudomonadota</taxon>
        <taxon>Alphaproteobacteria</taxon>
        <taxon>Rhodobacterales</taxon>
        <taxon>Roseobacteraceae</taxon>
        <taxon>Sulfitobacter</taxon>
    </lineage>
</organism>
<dbReference type="InterPro" id="IPR014777">
    <property type="entry name" value="4pyrrole_Mease_sub1"/>
</dbReference>
<dbReference type="InterPro" id="IPR006367">
    <property type="entry name" value="Sirohaem_synthase_N"/>
</dbReference>
<dbReference type="SUPFAM" id="SSF51735">
    <property type="entry name" value="NAD(P)-binding Rossmann-fold domains"/>
    <property type="match status" value="1"/>
</dbReference>
<dbReference type="GO" id="GO:0051266">
    <property type="term" value="F:sirohydrochlorin ferrochelatase activity"/>
    <property type="evidence" value="ECO:0007669"/>
    <property type="project" value="InterPro"/>
</dbReference>
<evidence type="ECO:0000256" key="11">
    <source>
        <dbReference type="ARBA" id="ARBA00023268"/>
    </source>
</evidence>
<accession>A0AAE2VVJ2</accession>
<dbReference type="InterPro" id="IPR006366">
    <property type="entry name" value="CobA/CysG_C"/>
</dbReference>
<dbReference type="PROSITE" id="PS00839">
    <property type="entry name" value="SUMT_1"/>
    <property type="match status" value="1"/>
</dbReference>
<dbReference type="Gene3D" id="3.40.50.720">
    <property type="entry name" value="NAD(P)-binding Rossmann-like Domain"/>
    <property type="match status" value="1"/>
</dbReference>
<dbReference type="Pfam" id="PF13241">
    <property type="entry name" value="NAD_binding_7"/>
    <property type="match status" value="1"/>
</dbReference>
<dbReference type="NCBIfam" id="TIGR01469">
    <property type="entry name" value="cobA_cysG_Cterm"/>
    <property type="match status" value="1"/>
</dbReference>
<evidence type="ECO:0000259" key="16">
    <source>
        <dbReference type="Pfam" id="PF00590"/>
    </source>
</evidence>
<keyword evidence="3" id="KW-0169">Cobalamin biosynthesis</keyword>
<evidence type="ECO:0000256" key="9">
    <source>
        <dbReference type="ARBA" id="ARBA00023239"/>
    </source>
</evidence>
<dbReference type="NCBIfam" id="TIGR01470">
    <property type="entry name" value="cysG_Nterm"/>
    <property type="match status" value="1"/>
</dbReference>
<dbReference type="GO" id="GO:0009236">
    <property type="term" value="P:cobalamin biosynthetic process"/>
    <property type="evidence" value="ECO:0007669"/>
    <property type="project" value="UniProtKB-KW"/>
</dbReference>
<evidence type="ECO:0000259" key="17">
    <source>
        <dbReference type="Pfam" id="PF10414"/>
    </source>
</evidence>
<dbReference type="PANTHER" id="PTHR45790">
    <property type="entry name" value="SIROHEME SYNTHASE-RELATED"/>
    <property type="match status" value="1"/>
</dbReference>
<comment type="pathway">
    <text evidence="12">Porphyrin-containing compound metabolism; siroheme biosynthesis; precorrin-2 from uroporphyrinogen III: step 1/1.</text>
</comment>
<evidence type="ECO:0000313" key="18">
    <source>
        <dbReference type="EMBL" id="MBM1712536.1"/>
    </source>
</evidence>
<keyword evidence="5 18" id="KW-0808">Transferase</keyword>
<dbReference type="SUPFAM" id="SSF75615">
    <property type="entry name" value="Siroheme synthase middle domains-like"/>
    <property type="match status" value="1"/>
</dbReference>
<dbReference type="InterPro" id="IPR014776">
    <property type="entry name" value="4pyrrole_Mease_sub2"/>
</dbReference>
<keyword evidence="10" id="KW-0627">Porphyrin biosynthesis</keyword>
<evidence type="ECO:0000256" key="14">
    <source>
        <dbReference type="PIRSR" id="PIRSR036426-1"/>
    </source>
</evidence>
<dbReference type="CDD" id="cd11642">
    <property type="entry name" value="SUMT"/>
    <property type="match status" value="1"/>
</dbReference>
<dbReference type="GO" id="GO:0043115">
    <property type="term" value="F:precorrin-2 dehydrogenase activity"/>
    <property type="evidence" value="ECO:0007669"/>
    <property type="project" value="UniProtKB-EC"/>
</dbReference>
<comment type="pathway">
    <text evidence="1">Porphyrin-containing compound metabolism; siroheme biosynthesis; sirohydrochlorin from precorrin-2: step 1/1.</text>
</comment>
<comment type="caution">
    <text evidence="18">The sequence shown here is derived from an EMBL/GenBank/DDBJ whole genome shotgun (WGS) entry which is preliminary data.</text>
</comment>
<evidence type="ECO:0000256" key="1">
    <source>
        <dbReference type="ARBA" id="ARBA00005010"/>
    </source>
</evidence>
<evidence type="ECO:0000313" key="19">
    <source>
        <dbReference type="Proteomes" id="UP000732193"/>
    </source>
</evidence>
<dbReference type="NCBIfam" id="NF007922">
    <property type="entry name" value="PRK10637.1"/>
    <property type="match status" value="1"/>
</dbReference>
<protein>
    <submittedName>
        <fullName evidence="18">Uroporphyrinogen-III C-methyltransferase</fullName>
        <ecNumber evidence="18">2.1.1.107</ecNumber>
    </submittedName>
</protein>
<evidence type="ECO:0000256" key="3">
    <source>
        <dbReference type="ARBA" id="ARBA00022573"/>
    </source>
</evidence>
<keyword evidence="8" id="KW-0520">NAD</keyword>
<dbReference type="EC" id="2.1.1.107" evidence="18"/>
<keyword evidence="4 18" id="KW-0489">Methyltransferase</keyword>
<keyword evidence="7" id="KW-0560">Oxidoreductase</keyword>
<name>A0AAE2VVJ2_9RHOB</name>
<keyword evidence="9" id="KW-0456">Lyase</keyword>